<evidence type="ECO:0000313" key="2">
    <source>
        <dbReference type="Proteomes" id="UP000033618"/>
    </source>
</evidence>
<keyword evidence="2" id="KW-1185">Reference proteome</keyword>
<dbReference type="Pfam" id="PF07273">
    <property type="entry name" value="DUF1439"/>
    <property type="match status" value="1"/>
</dbReference>
<organism evidence="1 2">
    <name type="scientific">Robbsia andropogonis</name>
    <dbReference type="NCBI Taxonomy" id="28092"/>
    <lineage>
        <taxon>Bacteria</taxon>
        <taxon>Pseudomonadati</taxon>
        <taxon>Pseudomonadota</taxon>
        <taxon>Betaproteobacteria</taxon>
        <taxon>Burkholderiales</taxon>
        <taxon>Burkholderiaceae</taxon>
        <taxon>Robbsia</taxon>
    </lineage>
</organism>
<proteinExistence type="predicted"/>
<evidence type="ECO:0008006" key="3">
    <source>
        <dbReference type="Google" id="ProtNLM"/>
    </source>
</evidence>
<dbReference type="EMBL" id="LAQU01000007">
    <property type="protein sequence ID" value="KKB63947.1"/>
    <property type="molecule type" value="Genomic_DNA"/>
</dbReference>
<name>A0A0F5K324_9BURK</name>
<dbReference type="Proteomes" id="UP000033618">
    <property type="component" value="Unassembled WGS sequence"/>
</dbReference>
<dbReference type="PATRIC" id="fig|28092.6.peg.2194"/>
<comment type="caution">
    <text evidence="1">The sequence shown here is derived from an EMBL/GenBank/DDBJ whole genome shotgun (WGS) entry which is preliminary data.</text>
</comment>
<reference evidence="1 2" key="1">
    <citation type="submission" date="2015-03" db="EMBL/GenBank/DDBJ databases">
        <title>Draft Genome Sequence of Burkholderia andropogonis type strain ICMP2807, isolated from Sorghum bicolor.</title>
        <authorList>
            <person name="Lopes-Santos L."/>
            <person name="Castro D.B."/>
            <person name="Ottoboni L.M."/>
            <person name="Park D."/>
            <person name="Weirc B.S."/>
            <person name="Destefano S.A."/>
        </authorList>
    </citation>
    <scope>NUCLEOTIDE SEQUENCE [LARGE SCALE GENOMIC DNA]</scope>
    <source>
        <strain evidence="1 2">ICMP2807</strain>
    </source>
</reference>
<dbReference type="InterPro" id="IPR010835">
    <property type="entry name" value="DUF1439"/>
</dbReference>
<protein>
    <recommendedName>
        <fullName evidence="3">DUF1439 domain-containing protein</fullName>
    </recommendedName>
</protein>
<dbReference type="Gene3D" id="3.15.10.40">
    <property type="entry name" value="Uncharacterised protein PF07273, DUF1439"/>
    <property type="match status" value="1"/>
</dbReference>
<accession>A0A0F5K324</accession>
<gene>
    <name evidence="1" type="ORF">WM40_09330</name>
</gene>
<dbReference type="AlphaFoldDB" id="A0A0F5K324"/>
<sequence length="183" mass="19872">MLQIGVFGALSSVLPLGACATFPFIPSHYTFTLAQIQQAVARRFPIRRQVSGLLDLLVDQPLVGTRPDQNRMAVAAHAHIQSPLLQAPADGRFSVTAAIAYDAQRMAVVLRQPSIESLDFPDLNPGYRGEVRAALDLAVAQLLEGYPIHTFKPEELSFAGVRYAPADITVEPLGVRVKIAEQT</sequence>
<evidence type="ECO:0000313" key="1">
    <source>
        <dbReference type="EMBL" id="KKB63947.1"/>
    </source>
</evidence>